<name>A0ABR8HIA8_NOSPU</name>
<dbReference type="Proteomes" id="UP000606396">
    <property type="component" value="Unassembled WGS sequence"/>
</dbReference>
<organism evidence="2 3">
    <name type="scientific">Nostoc punctiforme FACHB-252</name>
    <dbReference type="NCBI Taxonomy" id="1357509"/>
    <lineage>
        <taxon>Bacteria</taxon>
        <taxon>Bacillati</taxon>
        <taxon>Cyanobacteriota</taxon>
        <taxon>Cyanophyceae</taxon>
        <taxon>Nostocales</taxon>
        <taxon>Nostocaceae</taxon>
        <taxon>Nostoc</taxon>
    </lineage>
</organism>
<keyword evidence="3" id="KW-1185">Reference proteome</keyword>
<accession>A0ABR8HIA8</accession>
<reference evidence="2 3" key="1">
    <citation type="journal article" date="2020" name="ISME J.">
        <title>Comparative genomics reveals insights into cyanobacterial evolution and habitat adaptation.</title>
        <authorList>
            <person name="Chen M.Y."/>
            <person name="Teng W.K."/>
            <person name="Zhao L."/>
            <person name="Hu C.X."/>
            <person name="Zhou Y.K."/>
            <person name="Han B.P."/>
            <person name="Song L.R."/>
            <person name="Shu W.S."/>
        </authorList>
    </citation>
    <scope>NUCLEOTIDE SEQUENCE [LARGE SCALE GENOMIC DNA]</scope>
    <source>
        <strain evidence="2 3">FACHB-252</strain>
    </source>
</reference>
<evidence type="ECO:0000313" key="2">
    <source>
        <dbReference type="EMBL" id="MBD2615588.1"/>
    </source>
</evidence>
<dbReference type="Pfam" id="PF14251">
    <property type="entry name" value="PterinBD-DUF4346"/>
    <property type="match status" value="1"/>
</dbReference>
<sequence length="39" mass="4570">MVGRSLQLLNRRLDRAVYLGREFMRSELALVTGQDYVQD</sequence>
<evidence type="ECO:0000259" key="1">
    <source>
        <dbReference type="Pfam" id="PF14251"/>
    </source>
</evidence>
<proteinExistence type="predicted"/>
<gene>
    <name evidence="2" type="ORF">H6G94_30770</name>
</gene>
<comment type="caution">
    <text evidence="2">The sequence shown here is derived from an EMBL/GenBank/DDBJ whole genome shotgun (WGS) entry which is preliminary data.</text>
</comment>
<dbReference type="InterPro" id="IPR025595">
    <property type="entry name" value="PterinBD-DUF4346"/>
</dbReference>
<dbReference type="EMBL" id="JACJTC010000028">
    <property type="protein sequence ID" value="MBD2615588.1"/>
    <property type="molecule type" value="Genomic_DNA"/>
</dbReference>
<feature type="domain" description="DUF4346" evidence="1">
    <location>
        <begin position="11"/>
        <end position="39"/>
    </location>
</feature>
<protein>
    <submittedName>
        <fullName evidence="2">DUF4346 domain-containing protein</fullName>
    </submittedName>
</protein>
<evidence type="ECO:0000313" key="3">
    <source>
        <dbReference type="Proteomes" id="UP000606396"/>
    </source>
</evidence>